<sequence length="74" mass="8461">MKDQNKLPPKYSEKMILTLTKDSKSIEDLTNLCGLLKALEKQKDIIITQKIQREVKLQQQTIIYGGDLLGDKKS</sequence>
<reference evidence="1 2" key="1">
    <citation type="submission" date="2014-07" db="EMBL/GenBank/DDBJ databases">
        <title>Genome of Chryseobacterium vrystaatense LMG 22846.</title>
        <authorList>
            <person name="Pipes S.E."/>
            <person name="Stropko S.J."/>
            <person name="Newman J.D."/>
        </authorList>
    </citation>
    <scope>NUCLEOTIDE SEQUENCE [LARGE SCALE GENOMIC DNA]</scope>
    <source>
        <strain evidence="1 2">LMG 22846</strain>
    </source>
</reference>
<evidence type="ECO:0000313" key="1">
    <source>
        <dbReference type="EMBL" id="KFF26886.1"/>
    </source>
</evidence>
<dbReference type="EMBL" id="JPRI01000002">
    <property type="protein sequence ID" value="KFF26886.1"/>
    <property type="molecule type" value="Genomic_DNA"/>
</dbReference>
<name>A0ABR4UPF0_9FLAO</name>
<protein>
    <submittedName>
        <fullName evidence="1">Uncharacterized protein</fullName>
    </submittedName>
</protein>
<accession>A0ABR4UPF0</accession>
<keyword evidence="2" id="KW-1185">Reference proteome</keyword>
<evidence type="ECO:0000313" key="2">
    <source>
        <dbReference type="Proteomes" id="UP000028719"/>
    </source>
</evidence>
<dbReference type="RefSeq" id="WP_034741031.1">
    <property type="nucleotide sequence ID" value="NZ_JPRI01000002.1"/>
</dbReference>
<gene>
    <name evidence="1" type="ORF">IW16_06310</name>
</gene>
<dbReference type="Proteomes" id="UP000028719">
    <property type="component" value="Unassembled WGS sequence"/>
</dbReference>
<organism evidence="1 2">
    <name type="scientific">Chryseobacterium vrystaatense</name>
    <dbReference type="NCBI Taxonomy" id="307480"/>
    <lineage>
        <taxon>Bacteria</taxon>
        <taxon>Pseudomonadati</taxon>
        <taxon>Bacteroidota</taxon>
        <taxon>Flavobacteriia</taxon>
        <taxon>Flavobacteriales</taxon>
        <taxon>Weeksellaceae</taxon>
        <taxon>Chryseobacterium group</taxon>
        <taxon>Chryseobacterium</taxon>
    </lineage>
</organism>
<comment type="caution">
    <text evidence="1">The sequence shown here is derived from an EMBL/GenBank/DDBJ whole genome shotgun (WGS) entry which is preliminary data.</text>
</comment>
<proteinExistence type="predicted"/>